<feature type="region of interest" description="Disordered" evidence="1">
    <location>
        <begin position="33"/>
        <end position="59"/>
    </location>
</feature>
<dbReference type="Proteomes" id="UP000299102">
    <property type="component" value="Unassembled WGS sequence"/>
</dbReference>
<keyword evidence="3" id="KW-1185">Reference proteome</keyword>
<protein>
    <submittedName>
        <fullName evidence="2">Uncharacterized protein</fullName>
    </submittedName>
</protein>
<evidence type="ECO:0000256" key="1">
    <source>
        <dbReference type="SAM" id="MobiDB-lite"/>
    </source>
</evidence>
<reference evidence="2 3" key="1">
    <citation type="journal article" date="2019" name="Commun. Biol.">
        <title>The bagworm genome reveals a unique fibroin gene that provides high tensile strength.</title>
        <authorList>
            <person name="Kono N."/>
            <person name="Nakamura H."/>
            <person name="Ohtoshi R."/>
            <person name="Tomita M."/>
            <person name="Numata K."/>
            <person name="Arakawa K."/>
        </authorList>
    </citation>
    <scope>NUCLEOTIDE SEQUENCE [LARGE SCALE GENOMIC DNA]</scope>
</reference>
<sequence length="115" mass="12384">MGTGNRPDPVVPFGGRTLNGDESGVSIRIKKTSATAAGGRRSAARLETPAGKGSGETRVFGDRESSDIFLREIFIRRINIDIINHELTESAPNMRNKRVIGQIGHPSAERAGPME</sequence>
<name>A0A4C1WBE4_EUMVA</name>
<dbReference type="EMBL" id="BGZK01000502">
    <property type="protein sequence ID" value="GBP47465.1"/>
    <property type="molecule type" value="Genomic_DNA"/>
</dbReference>
<dbReference type="AlphaFoldDB" id="A0A4C1WBE4"/>
<evidence type="ECO:0000313" key="3">
    <source>
        <dbReference type="Proteomes" id="UP000299102"/>
    </source>
</evidence>
<comment type="caution">
    <text evidence="2">The sequence shown here is derived from an EMBL/GenBank/DDBJ whole genome shotgun (WGS) entry which is preliminary data.</text>
</comment>
<accession>A0A4C1WBE4</accession>
<proteinExistence type="predicted"/>
<organism evidence="2 3">
    <name type="scientific">Eumeta variegata</name>
    <name type="common">Bagworm moth</name>
    <name type="synonym">Eumeta japonica</name>
    <dbReference type="NCBI Taxonomy" id="151549"/>
    <lineage>
        <taxon>Eukaryota</taxon>
        <taxon>Metazoa</taxon>
        <taxon>Ecdysozoa</taxon>
        <taxon>Arthropoda</taxon>
        <taxon>Hexapoda</taxon>
        <taxon>Insecta</taxon>
        <taxon>Pterygota</taxon>
        <taxon>Neoptera</taxon>
        <taxon>Endopterygota</taxon>
        <taxon>Lepidoptera</taxon>
        <taxon>Glossata</taxon>
        <taxon>Ditrysia</taxon>
        <taxon>Tineoidea</taxon>
        <taxon>Psychidae</taxon>
        <taxon>Oiketicinae</taxon>
        <taxon>Eumeta</taxon>
    </lineage>
</organism>
<gene>
    <name evidence="2" type="ORF">EVAR_86382_1</name>
</gene>
<evidence type="ECO:0000313" key="2">
    <source>
        <dbReference type="EMBL" id="GBP47465.1"/>
    </source>
</evidence>